<keyword evidence="10" id="KW-1185">Reference proteome</keyword>
<feature type="transmembrane region" description="Helical" evidence="7">
    <location>
        <begin position="9"/>
        <end position="31"/>
    </location>
</feature>
<dbReference type="RefSeq" id="WP_177978230.1">
    <property type="nucleotide sequence ID" value="NZ_JAJEPU010000028.1"/>
</dbReference>
<evidence type="ECO:0000256" key="3">
    <source>
        <dbReference type="ARBA" id="ARBA00022475"/>
    </source>
</evidence>
<dbReference type="Pfam" id="PF00528">
    <property type="entry name" value="BPD_transp_1"/>
    <property type="match status" value="1"/>
</dbReference>
<dbReference type="Gene3D" id="1.10.3720.10">
    <property type="entry name" value="MetI-like"/>
    <property type="match status" value="1"/>
</dbReference>
<gene>
    <name evidence="9" type="ORF">LKD32_10120</name>
</gene>
<dbReference type="EMBL" id="JAJEPU010000028">
    <property type="protein sequence ID" value="MCC2165226.1"/>
    <property type="molecule type" value="Genomic_DNA"/>
</dbReference>
<proteinExistence type="inferred from homology"/>
<name>A0AAE3DLN0_9FIRM</name>
<dbReference type="InterPro" id="IPR050901">
    <property type="entry name" value="BP-dep_ABC_trans_perm"/>
</dbReference>
<dbReference type="GO" id="GO:0005886">
    <property type="term" value="C:plasma membrane"/>
    <property type="evidence" value="ECO:0007669"/>
    <property type="project" value="UniProtKB-SubCell"/>
</dbReference>
<evidence type="ECO:0000256" key="7">
    <source>
        <dbReference type="RuleBase" id="RU363032"/>
    </source>
</evidence>
<comment type="similarity">
    <text evidence="7">Belongs to the binding-protein-dependent transport system permease family.</text>
</comment>
<feature type="transmembrane region" description="Helical" evidence="7">
    <location>
        <begin position="239"/>
        <end position="260"/>
    </location>
</feature>
<keyword evidence="3" id="KW-1003">Cell membrane</keyword>
<keyword evidence="4 7" id="KW-0812">Transmembrane</keyword>
<reference evidence="9" key="1">
    <citation type="submission" date="2021-10" db="EMBL/GenBank/DDBJ databases">
        <title>Anaerobic single-cell dispensing facilitates the cultivation of human gut bacteria.</title>
        <authorList>
            <person name="Afrizal A."/>
        </authorList>
    </citation>
    <scope>NUCLEOTIDE SEQUENCE</scope>
    <source>
        <strain evidence="9">CLA-AA-H274</strain>
    </source>
</reference>
<protein>
    <submittedName>
        <fullName evidence="9">Carbohydrate ABC transporter permease</fullName>
    </submittedName>
</protein>
<dbReference type="PANTHER" id="PTHR32243">
    <property type="entry name" value="MALTOSE TRANSPORT SYSTEM PERMEASE-RELATED"/>
    <property type="match status" value="1"/>
</dbReference>
<comment type="subcellular location">
    <subcellularLocation>
        <location evidence="1 7">Cell membrane</location>
        <topology evidence="1 7">Multi-pass membrane protein</topology>
    </subcellularLocation>
</comment>
<dbReference type="AlphaFoldDB" id="A0AAE3DLN0"/>
<evidence type="ECO:0000256" key="4">
    <source>
        <dbReference type="ARBA" id="ARBA00022692"/>
    </source>
</evidence>
<dbReference type="PROSITE" id="PS50928">
    <property type="entry name" value="ABC_TM1"/>
    <property type="match status" value="1"/>
</dbReference>
<evidence type="ECO:0000256" key="5">
    <source>
        <dbReference type="ARBA" id="ARBA00022989"/>
    </source>
</evidence>
<dbReference type="SUPFAM" id="SSF161098">
    <property type="entry name" value="MetI-like"/>
    <property type="match status" value="1"/>
</dbReference>
<dbReference type="InterPro" id="IPR035906">
    <property type="entry name" value="MetI-like_sf"/>
</dbReference>
<feature type="domain" description="ABC transmembrane type-1" evidence="8">
    <location>
        <begin position="69"/>
        <end position="260"/>
    </location>
</feature>
<keyword evidence="2 7" id="KW-0813">Transport</keyword>
<dbReference type="CDD" id="cd06261">
    <property type="entry name" value="TM_PBP2"/>
    <property type="match status" value="1"/>
</dbReference>
<keyword evidence="6 7" id="KW-0472">Membrane</keyword>
<evidence type="ECO:0000259" key="8">
    <source>
        <dbReference type="PROSITE" id="PS50928"/>
    </source>
</evidence>
<evidence type="ECO:0000313" key="9">
    <source>
        <dbReference type="EMBL" id="MCC2165226.1"/>
    </source>
</evidence>
<evidence type="ECO:0000256" key="2">
    <source>
        <dbReference type="ARBA" id="ARBA00022448"/>
    </source>
</evidence>
<evidence type="ECO:0000256" key="1">
    <source>
        <dbReference type="ARBA" id="ARBA00004651"/>
    </source>
</evidence>
<comment type="caution">
    <text evidence="9">The sequence shown here is derived from an EMBL/GenBank/DDBJ whole genome shotgun (WGS) entry which is preliminary data.</text>
</comment>
<accession>A0AAE3DLN0</accession>
<dbReference type="InterPro" id="IPR000515">
    <property type="entry name" value="MetI-like"/>
</dbReference>
<evidence type="ECO:0000313" key="10">
    <source>
        <dbReference type="Proteomes" id="UP001198962"/>
    </source>
</evidence>
<keyword evidence="5 7" id="KW-1133">Transmembrane helix</keyword>
<dbReference type="PANTHER" id="PTHR32243:SF18">
    <property type="entry name" value="INNER MEMBRANE ABC TRANSPORTER PERMEASE PROTEIN YCJP"/>
    <property type="match status" value="1"/>
</dbReference>
<feature type="transmembrane region" description="Helical" evidence="7">
    <location>
        <begin position="139"/>
        <end position="161"/>
    </location>
</feature>
<dbReference type="GO" id="GO:0055085">
    <property type="term" value="P:transmembrane transport"/>
    <property type="evidence" value="ECO:0007669"/>
    <property type="project" value="InterPro"/>
</dbReference>
<organism evidence="9 10">
    <name type="scientific">Brotaphodocola catenula</name>
    <dbReference type="NCBI Taxonomy" id="2885361"/>
    <lineage>
        <taxon>Bacteria</taxon>
        <taxon>Bacillati</taxon>
        <taxon>Bacillota</taxon>
        <taxon>Clostridia</taxon>
        <taxon>Lachnospirales</taxon>
        <taxon>Lachnospiraceae</taxon>
        <taxon>Brotaphodocola</taxon>
    </lineage>
</organism>
<evidence type="ECO:0000256" key="6">
    <source>
        <dbReference type="ARBA" id="ARBA00023136"/>
    </source>
</evidence>
<sequence>MKRTKGEWTFLYVMASLIALCSVLPFIWVLMTSVKSPEQIYDMNQIIPKYVTFDNFKRVLFQSNFVRYFLNSAYISVVVTVISMILAVMAAYGFCRYNIVGAEKMKLSILFTKMFPGVLLSIPYYVIMKNMGLVDTHTGLIIINCSFVLPFAVWNMCTFFLQIPWEIEESALIDGCSRFQSFIKVIFPMAKPGISATTLYCFLMSWDEFMYANTFINSTLKKTVQVGIRDYIGEYSTDWGPLMASVILSLIPVIVFFVFVQDNLVGGLSAGAVKG</sequence>
<feature type="transmembrane region" description="Helical" evidence="7">
    <location>
        <begin position="107"/>
        <end position="127"/>
    </location>
</feature>
<dbReference type="Proteomes" id="UP001198962">
    <property type="component" value="Unassembled WGS sequence"/>
</dbReference>
<feature type="transmembrane region" description="Helical" evidence="7">
    <location>
        <begin position="73"/>
        <end position="95"/>
    </location>
</feature>